<reference evidence="3 4" key="3">
    <citation type="submission" date="2020-02" db="EMBL/GenBank/DDBJ databases">
        <title>Newly sequenced genome of strain CSTR1 showed variability in Candidatus Kuenenia stuttgartiensis genomes.</title>
        <authorList>
            <person name="Ding C."/>
            <person name="Adrian L."/>
        </authorList>
    </citation>
    <scope>NUCLEOTIDE SEQUENCE [LARGE SCALE GENOMIC DNA]</scope>
    <source>
        <strain evidence="3 4">CSTR1</strain>
    </source>
</reference>
<reference evidence="2" key="1">
    <citation type="journal article" date="2006" name="Nature">
        <title>Deciphering the evolution and metabolism of an anammox bacterium from a community genome.</title>
        <authorList>
            <person name="Strous M."/>
            <person name="Pelletier E."/>
            <person name="Mangenot S."/>
            <person name="Rattei T."/>
            <person name="Lehner A."/>
            <person name="Taylor M.W."/>
            <person name="Horn M."/>
            <person name="Daims H."/>
            <person name="Bartol-Mavel D."/>
            <person name="Wincker P."/>
            <person name="Barbe V."/>
            <person name="Fonknechten N."/>
            <person name="Vallenet D."/>
            <person name="Segurens B."/>
            <person name="Schenowitz-Truong C."/>
            <person name="Medigue C."/>
            <person name="Collingro A."/>
            <person name="Snel B."/>
            <person name="Dutilh B.E."/>
            <person name="OpDenCamp H.J.M."/>
            <person name="vanDerDrift C."/>
            <person name="Cirpus I."/>
            <person name="vanDePas-Schoonen K.T."/>
            <person name="Harhangi H.R."/>
            <person name="vanNiftrik L."/>
            <person name="Schmid M."/>
            <person name="Keltjens J."/>
            <person name="vanDeVossenberg J."/>
            <person name="Kartal B."/>
            <person name="Meier H."/>
            <person name="Frishman D."/>
            <person name="Huynen M.A."/>
            <person name="Mewes H."/>
            <person name="Weissenbach J."/>
            <person name="Jetten M.S.M."/>
            <person name="Wagner M."/>
            <person name="LePaslier D."/>
        </authorList>
    </citation>
    <scope>NUCLEOTIDE SEQUENCE</scope>
</reference>
<keyword evidence="1" id="KW-0812">Transmembrane</keyword>
<name>Q1Q358_KUEST</name>
<dbReference type="EMBL" id="CP049055">
    <property type="protein sequence ID" value="QII11558.1"/>
    <property type="molecule type" value="Genomic_DNA"/>
</dbReference>
<sequence length="56" mass="6647">MLSKCIFCISHFVLHNCCMFWICFEFYALLFGFVSYFVPRVSYFLFRACLVLAMPA</sequence>
<protein>
    <submittedName>
        <fullName evidence="2">Uncharacterized protein</fullName>
    </submittedName>
</protein>
<organism evidence="2">
    <name type="scientific">Kuenenia stuttgartiensis</name>
    <dbReference type="NCBI Taxonomy" id="174633"/>
    <lineage>
        <taxon>Bacteria</taxon>
        <taxon>Pseudomonadati</taxon>
        <taxon>Planctomycetota</taxon>
        <taxon>Candidatus Brocadiia</taxon>
        <taxon>Candidatus Brocadiales</taxon>
        <taxon>Candidatus Brocadiaceae</taxon>
        <taxon>Candidatus Kuenenia</taxon>
    </lineage>
</organism>
<feature type="transmembrane region" description="Helical" evidence="1">
    <location>
        <begin position="12"/>
        <end position="38"/>
    </location>
</feature>
<evidence type="ECO:0000256" key="1">
    <source>
        <dbReference type="SAM" id="Phobius"/>
    </source>
</evidence>
<proteinExistence type="predicted"/>
<accession>Q1Q358</accession>
<evidence type="ECO:0000313" key="3">
    <source>
        <dbReference type="EMBL" id="QII11558.1"/>
    </source>
</evidence>
<reference evidence="2" key="2">
    <citation type="submission" date="2006-01" db="EMBL/GenBank/DDBJ databases">
        <authorList>
            <person name="Genoscope"/>
        </authorList>
    </citation>
    <scope>NUCLEOTIDE SEQUENCE</scope>
</reference>
<evidence type="ECO:0000313" key="2">
    <source>
        <dbReference type="EMBL" id="CAJ74452.1"/>
    </source>
</evidence>
<keyword evidence="1" id="KW-0472">Membrane</keyword>
<dbReference type="Proteomes" id="UP000501926">
    <property type="component" value="Chromosome"/>
</dbReference>
<gene>
    <name evidence="3" type="ORF">KsCSTR_21790</name>
    <name evidence="2" type="ORF">kuste3689</name>
</gene>
<dbReference type="EMBL" id="CT573071">
    <property type="protein sequence ID" value="CAJ74452.1"/>
    <property type="molecule type" value="Genomic_DNA"/>
</dbReference>
<keyword evidence="1" id="KW-1133">Transmembrane helix</keyword>
<evidence type="ECO:0000313" key="4">
    <source>
        <dbReference type="Proteomes" id="UP000501926"/>
    </source>
</evidence>
<dbReference type="AlphaFoldDB" id="Q1Q358"/>